<dbReference type="RefSeq" id="WP_147390245.1">
    <property type="nucleotide sequence ID" value="NZ_AQHF01000020.1"/>
</dbReference>
<dbReference type="Pfam" id="PF00497">
    <property type="entry name" value="SBP_bac_3"/>
    <property type="match status" value="1"/>
</dbReference>
<evidence type="ECO:0000313" key="4">
    <source>
        <dbReference type="EMBL" id="MBE0346105.1"/>
    </source>
</evidence>
<evidence type="ECO:0000256" key="2">
    <source>
        <dbReference type="ARBA" id="ARBA00022729"/>
    </source>
</evidence>
<dbReference type="SUPFAM" id="SSF53850">
    <property type="entry name" value="Periplasmic binding protein-like II"/>
    <property type="match status" value="1"/>
</dbReference>
<keyword evidence="5" id="KW-1185">Reference proteome</keyword>
<dbReference type="PANTHER" id="PTHR35936">
    <property type="entry name" value="MEMBRANE-BOUND LYTIC MUREIN TRANSGLYCOSYLASE F"/>
    <property type="match status" value="1"/>
</dbReference>
<feature type="domain" description="Solute-binding protein family 3/N-terminal" evidence="3">
    <location>
        <begin position="27"/>
        <end position="249"/>
    </location>
</feature>
<comment type="caution">
    <text evidence="4">The sequence shown here is derived from an EMBL/GenBank/DDBJ whole genome shotgun (WGS) entry which is preliminary data.</text>
</comment>
<gene>
    <name evidence="4" type="ORF">PPEP_a1131</name>
</gene>
<proteinExistence type="inferred from homology"/>
<name>A0A8I0MVP9_9GAMM</name>
<comment type="similarity">
    <text evidence="1">Belongs to the bacterial solute-binding protein 3 family.</text>
</comment>
<sequence>MPYSSYIPLSLLLILCAFEVTATCFKTLRVGLNEIYWPPYIEHQDNTLSGLEISALNTIFTRPAYCLKYIIYPSSARMFAEIKAGNIDLLVAATQTPERVKYAHFTTAYRQEIMALFQLKENPRTDMHIESLLLTGNTFAINNGSYYGDTFATLTQNHNNEQVIRLPNATRRFDLLRIGRVDYAIEDKLAGNHLIRSSSYTGIVYANVDAFSTPVRYMLSKKTITSDELSTINQLINAKQAELHALFMSDTKSGTL</sequence>
<dbReference type="AlphaFoldDB" id="A0A8I0MVP9"/>
<keyword evidence="2" id="KW-0732">Signal</keyword>
<dbReference type="EMBL" id="AQHF01000020">
    <property type="protein sequence ID" value="MBE0346105.1"/>
    <property type="molecule type" value="Genomic_DNA"/>
</dbReference>
<evidence type="ECO:0000313" key="5">
    <source>
        <dbReference type="Proteomes" id="UP000660708"/>
    </source>
</evidence>
<accession>A0A8I0MVP9</accession>
<organism evidence="4 5">
    <name type="scientific">Pseudoalteromonas peptidolytica F12-50-A1</name>
    <dbReference type="NCBI Taxonomy" id="1315280"/>
    <lineage>
        <taxon>Bacteria</taxon>
        <taxon>Pseudomonadati</taxon>
        <taxon>Pseudomonadota</taxon>
        <taxon>Gammaproteobacteria</taxon>
        <taxon>Alteromonadales</taxon>
        <taxon>Pseudoalteromonadaceae</taxon>
        <taxon>Pseudoalteromonas</taxon>
    </lineage>
</organism>
<evidence type="ECO:0000256" key="1">
    <source>
        <dbReference type="ARBA" id="ARBA00010333"/>
    </source>
</evidence>
<reference evidence="4 5" key="1">
    <citation type="submission" date="2015-06" db="EMBL/GenBank/DDBJ databases">
        <title>Genome sequence of Pseudoalteromonas peptidolytica.</title>
        <authorList>
            <person name="Xie B.-B."/>
            <person name="Rong J.-C."/>
            <person name="Qin Q.-L."/>
            <person name="Zhang Y.-Z."/>
        </authorList>
    </citation>
    <scope>NUCLEOTIDE SEQUENCE [LARGE SCALE GENOMIC DNA]</scope>
    <source>
        <strain evidence="4 5">F12-50-A1</strain>
    </source>
</reference>
<dbReference type="Proteomes" id="UP000660708">
    <property type="component" value="Unassembled WGS sequence"/>
</dbReference>
<evidence type="ECO:0000259" key="3">
    <source>
        <dbReference type="SMART" id="SM00062"/>
    </source>
</evidence>
<dbReference type="Gene3D" id="3.40.190.10">
    <property type="entry name" value="Periplasmic binding protein-like II"/>
    <property type="match status" value="2"/>
</dbReference>
<dbReference type="InterPro" id="IPR001638">
    <property type="entry name" value="Solute-binding_3/MltF_N"/>
</dbReference>
<dbReference type="SMART" id="SM00062">
    <property type="entry name" value="PBPb"/>
    <property type="match status" value="1"/>
</dbReference>
<protein>
    <submittedName>
        <fullName evidence="4">Polar amino acid transport system substrate-binding protein</fullName>
    </submittedName>
</protein>
<dbReference type="PANTHER" id="PTHR35936:SF35">
    <property type="entry name" value="L-CYSTINE-BINDING PROTEIN TCYJ"/>
    <property type="match status" value="1"/>
</dbReference>